<organism evidence="7 8">
    <name type="scientific">Varroa destructor</name>
    <name type="common">Honeybee mite</name>
    <dbReference type="NCBI Taxonomy" id="109461"/>
    <lineage>
        <taxon>Eukaryota</taxon>
        <taxon>Metazoa</taxon>
        <taxon>Ecdysozoa</taxon>
        <taxon>Arthropoda</taxon>
        <taxon>Chelicerata</taxon>
        <taxon>Arachnida</taxon>
        <taxon>Acari</taxon>
        <taxon>Parasitiformes</taxon>
        <taxon>Mesostigmata</taxon>
        <taxon>Gamasina</taxon>
        <taxon>Dermanyssoidea</taxon>
        <taxon>Varroidae</taxon>
        <taxon>Varroa</taxon>
    </lineage>
</organism>
<evidence type="ECO:0000256" key="2">
    <source>
        <dbReference type="ARBA" id="ARBA00010401"/>
    </source>
</evidence>
<reference evidence="7" key="1">
    <citation type="submission" date="2021-01" db="UniProtKB">
        <authorList>
            <consortium name="EnsemblMetazoa"/>
        </authorList>
    </citation>
    <scope>IDENTIFICATION</scope>
</reference>
<dbReference type="EnsemblMetazoa" id="XM_022801969">
    <property type="protein sequence ID" value="XP_022657704"/>
    <property type="gene ID" value="LOC111248895"/>
</dbReference>
<dbReference type="InterPro" id="IPR002618">
    <property type="entry name" value="UDPGP_fam"/>
</dbReference>
<dbReference type="Proteomes" id="UP000594260">
    <property type="component" value="Unplaced"/>
</dbReference>
<dbReference type="InterPro" id="IPR029044">
    <property type="entry name" value="Nucleotide-diphossugar_trans"/>
</dbReference>
<dbReference type="OrthoDB" id="532420at2759"/>
<dbReference type="InParanoid" id="A0A7M7K518"/>
<comment type="similarity">
    <text evidence="2">Belongs to the UDPGP type 1 family.</text>
</comment>
<keyword evidence="4" id="KW-0808">Transferase</keyword>
<dbReference type="PANTHER" id="PTHR11952:SF2">
    <property type="entry name" value="LD24639P"/>
    <property type="match status" value="1"/>
</dbReference>
<dbReference type="CTD" id="33903"/>
<evidence type="ECO:0000256" key="5">
    <source>
        <dbReference type="ARBA" id="ARBA00022695"/>
    </source>
</evidence>
<dbReference type="CDD" id="cd04193">
    <property type="entry name" value="UDPGlcNAc_PPase"/>
    <property type="match status" value="1"/>
</dbReference>
<keyword evidence="8" id="KW-1185">Reference proteome</keyword>
<evidence type="ECO:0000256" key="1">
    <source>
        <dbReference type="ARBA" id="ARBA00005208"/>
    </source>
</evidence>
<comment type="catalytic activity">
    <reaction evidence="6">
        <text>N-acetyl-alpha-D-glucosamine 1-phosphate + UTP + H(+) = UDP-N-acetyl-alpha-D-glucosamine + diphosphate</text>
        <dbReference type="Rhea" id="RHEA:13509"/>
        <dbReference type="ChEBI" id="CHEBI:15378"/>
        <dbReference type="ChEBI" id="CHEBI:33019"/>
        <dbReference type="ChEBI" id="CHEBI:46398"/>
        <dbReference type="ChEBI" id="CHEBI:57705"/>
        <dbReference type="ChEBI" id="CHEBI:57776"/>
        <dbReference type="EC" id="2.7.7.23"/>
    </reaction>
</comment>
<dbReference type="KEGG" id="vde:111248895"/>
<keyword evidence="5" id="KW-0548">Nucleotidyltransferase</keyword>
<dbReference type="GO" id="GO:0003977">
    <property type="term" value="F:UDP-N-acetylglucosamine diphosphorylase activity"/>
    <property type="evidence" value="ECO:0007669"/>
    <property type="project" value="UniProtKB-EC"/>
</dbReference>
<name>A0A7M7K518_VARDE</name>
<dbReference type="GeneID" id="111248895"/>
<dbReference type="InterPro" id="IPR039741">
    <property type="entry name" value="UDP-sugar_pyrophosphorylase"/>
</dbReference>
<dbReference type="SUPFAM" id="SSF53448">
    <property type="entry name" value="Nucleotide-diphospho-sugar transferases"/>
    <property type="match status" value="1"/>
</dbReference>
<dbReference type="Gene3D" id="2.10.10.100">
    <property type="match status" value="1"/>
</dbReference>
<protein>
    <recommendedName>
        <fullName evidence="3">UDP-N-acetylglucosamine diphosphorylase</fullName>
        <ecNumber evidence="3">2.7.7.23</ecNumber>
    </recommendedName>
</protein>
<evidence type="ECO:0000313" key="8">
    <source>
        <dbReference type="Proteomes" id="UP000594260"/>
    </source>
</evidence>
<accession>A0A7M7K518</accession>
<sequence>MIKRINEFPSVYDEPFAFQPSRAVAPQLPIPSFAIHPVSGVNGLDYVYIMSRYVVKNGRFAMTEDPRFENPYYKIHAFYTRHKMTEYQLKRMKALLAEHGQEHLLQFWDHLDEKQQGELIADIDYVDVARCAAAFSNVMLPNKNADDLDSLLEPVATDQFGSVARSSPEQLAAYRQAGLEAISRGEVAALLLAGGQGTRLGVPYPKGMYDVGLPSGKTLYQLQGERLKRLEHLVEKQTGRAGCSIPWYIMTSEHTRNPTLEFFANHDFFGLNQDNFIVFEQNMMPSFTFDGKIILEKTYRLALSPDGNGGLYNVLYKRGILEDMVRRGIKYIHAYCVDNILVKIADPTFIGFCISKDADCAAKVVEKASPTEAVGVVCKVRGRYQVVEYSEISAETAQKRNLDGRLTFNAGNICNHFFTLDFLNKVSGMAACMRKIDINGNEEDTSKAALKYHVAKKKIPFIDAMGVSRQPEKPNGVKLEMFVFDVFEYANSFAVWEVLREDEFSPLKNADGAEKDTPTTCRYHLFDLHHRYVLNSGGNFIDENGTPLALIPAQITNGTIKRERDTHEPIICEISPLLSYDGEDLEEIVKGQKFRAPLYLSENFKNGTH</sequence>
<evidence type="ECO:0000256" key="6">
    <source>
        <dbReference type="ARBA" id="ARBA00048493"/>
    </source>
</evidence>
<dbReference type="RefSeq" id="XP_022657704.1">
    <property type="nucleotide sequence ID" value="XM_022801969.1"/>
</dbReference>
<dbReference type="GO" id="GO:0006048">
    <property type="term" value="P:UDP-N-acetylglucosamine biosynthetic process"/>
    <property type="evidence" value="ECO:0007669"/>
    <property type="project" value="TreeGrafter"/>
</dbReference>
<dbReference type="Gene3D" id="3.90.550.10">
    <property type="entry name" value="Spore Coat Polysaccharide Biosynthesis Protein SpsA, Chain A"/>
    <property type="match status" value="1"/>
</dbReference>
<evidence type="ECO:0000313" key="7">
    <source>
        <dbReference type="EnsemblMetazoa" id="XP_022657704"/>
    </source>
</evidence>
<proteinExistence type="inferred from homology"/>
<dbReference type="PANTHER" id="PTHR11952">
    <property type="entry name" value="UDP- GLUCOSE PYROPHOSPHORYLASE"/>
    <property type="match status" value="1"/>
</dbReference>
<dbReference type="FunCoup" id="A0A7M7K518">
    <property type="interactions" value="951"/>
</dbReference>
<evidence type="ECO:0000256" key="4">
    <source>
        <dbReference type="ARBA" id="ARBA00022679"/>
    </source>
</evidence>
<comment type="pathway">
    <text evidence="1">Nucleotide-sugar biosynthesis; UDP-N-acetyl-alpha-D-glucosamine biosynthesis; UDP-N-acetyl-alpha-D-glucosamine from N-acetyl-alpha-D-glucosamine 1-phosphate: step 1/1.</text>
</comment>
<dbReference type="Pfam" id="PF01704">
    <property type="entry name" value="UDPGP"/>
    <property type="match status" value="1"/>
</dbReference>
<dbReference type="OMA" id="EREXYIM"/>
<dbReference type="EC" id="2.7.7.23" evidence="3"/>
<dbReference type="AlphaFoldDB" id="A0A7M7K518"/>
<evidence type="ECO:0000256" key="3">
    <source>
        <dbReference type="ARBA" id="ARBA00012457"/>
    </source>
</evidence>
<dbReference type="FunFam" id="3.90.550.10:FF:000075">
    <property type="entry name" value="Probable UDP-N-acetylglucosamine pyrophosphorylase"/>
    <property type="match status" value="1"/>
</dbReference>